<evidence type="ECO:0000256" key="4">
    <source>
        <dbReference type="ARBA" id="ARBA00022679"/>
    </source>
</evidence>
<evidence type="ECO:0000256" key="7">
    <source>
        <dbReference type="ARBA" id="ARBA00022840"/>
    </source>
</evidence>
<dbReference type="WBParaSite" id="SRDH1_53340.2">
    <property type="protein sequence ID" value="SRDH1_53340.2"/>
    <property type="gene ID" value="SRDH1_53340"/>
</dbReference>
<evidence type="ECO:0000256" key="9">
    <source>
        <dbReference type="ARBA" id="ARBA00048367"/>
    </source>
</evidence>
<dbReference type="InterPro" id="IPR050108">
    <property type="entry name" value="CDK"/>
</dbReference>
<protein>
    <recommendedName>
        <fullName evidence="2">cyclin-dependent kinase</fullName>
        <ecNumber evidence="2">2.7.11.22</ecNumber>
    </recommendedName>
</protein>
<evidence type="ECO:0000256" key="8">
    <source>
        <dbReference type="ARBA" id="ARBA00047811"/>
    </source>
</evidence>
<keyword evidence="7 10" id="KW-0067">ATP-binding</keyword>
<evidence type="ECO:0000256" key="1">
    <source>
        <dbReference type="ARBA" id="ARBA00006485"/>
    </source>
</evidence>
<dbReference type="Gene3D" id="3.30.200.20">
    <property type="entry name" value="Phosphorylase Kinase, domain 1"/>
    <property type="match status" value="1"/>
</dbReference>
<dbReference type="InterPro" id="IPR017441">
    <property type="entry name" value="Protein_kinase_ATP_BS"/>
</dbReference>
<name>A0AA85FME6_9TREM</name>
<dbReference type="SUPFAM" id="SSF56112">
    <property type="entry name" value="Protein kinase-like (PK-like)"/>
    <property type="match status" value="1"/>
</dbReference>
<comment type="similarity">
    <text evidence="1">Belongs to the protein kinase superfamily. CMGC Ser/Thr protein kinase family. CDC2/CDKX subfamily.</text>
</comment>
<dbReference type="Proteomes" id="UP000050792">
    <property type="component" value="Unassembled WGS sequence"/>
</dbReference>
<proteinExistence type="inferred from homology"/>
<dbReference type="PANTHER" id="PTHR24056:SF400">
    <property type="entry name" value="KINASE, PUTATIVE-RELATED"/>
    <property type="match status" value="1"/>
</dbReference>
<evidence type="ECO:0000256" key="5">
    <source>
        <dbReference type="ARBA" id="ARBA00022741"/>
    </source>
</evidence>
<reference evidence="12" key="1">
    <citation type="submission" date="2022-06" db="EMBL/GenBank/DDBJ databases">
        <authorList>
            <person name="Berger JAMES D."/>
            <person name="Berger JAMES D."/>
        </authorList>
    </citation>
    <scope>NUCLEOTIDE SEQUENCE [LARGE SCALE GENOMIC DNA]</scope>
</reference>
<keyword evidence="5 10" id="KW-0547">Nucleotide-binding</keyword>
<evidence type="ECO:0000256" key="3">
    <source>
        <dbReference type="ARBA" id="ARBA00022527"/>
    </source>
</evidence>
<dbReference type="InterPro" id="IPR000719">
    <property type="entry name" value="Prot_kinase_dom"/>
</dbReference>
<evidence type="ECO:0000313" key="12">
    <source>
        <dbReference type="Proteomes" id="UP000050792"/>
    </source>
</evidence>
<reference evidence="13" key="2">
    <citation type="submission" date="2023-11" db="UniProtKB">
        <authorList>
            <consortium name="WormBaseParasite"/>
        </authorList>
    </citation>
    <scope>IDENTIFICATION</scope>
</reference>
<dbReference type="PROSITE" id="PS00108">
    <property type="entry name" value="PROTEIN_KINASE_ST"/>
    <property type="match status" value="1"/>
</dbReference>
<dbReference type="SMART" id="SM00220">
    <property type="entry name" value="S_TKc"/>
    <property type="match status" value="1"/>
</dbReference>
<keyword evidence="4" id="KW-0808">Transferase</keyword>
<evidence type="ECO:0000256" key="10">
    <source>
        <dbReference type="PROSITE-ProRule" id="PRU10141"/>
    </source>
</evidence>
<dbReference type="InterPro" id="IPR008271">
    <property type="entry name" value="Ser/Thr_kinase_AS"/>
</dbReference>
<dbReference type="PROSITE" id="PS50011">
    <property type="entry name" value="PROTEIN_KINASE_DOM"/>
    <property type="match status" value="1"/>
</dbReference>
<dbReference type="GO" id="GO:0005524">
    <property type="term" value="F:ATP binding"/>
    <property type="evidence" value="ECO:0007669"/>
    <property type="project" value="UniProtKB-UniRule"/>
</dbReference>
<dbReference type="PANTHER" id="PTHR24056">
    <property type="entry name" value="CELL DIVISION PROTEIN KINASE"/>
    <property type="match status" value="1"/>
</dbReference>
<sequence length="671" mass="76599">MKTISSHFIIIILINNSCQVITGFIQLYKYIYMPGGLRLDETESHTNTDNCEHFVQNGEKKLDNSGDGLKLITVQPIAINKHVQQKKHDDLLFKKYEKICKIGEGAYGVVFKCRDIKSGQLVAIKQFTASEEDPVIRKIAMREIRMLKRLKHPNLVNLIEVFRKKKRLNLVFQFIDNSLLNEMEQRPRKLDKGKIRKITWQILLATDFCHQSNCIHRDIKPENILINKANEVKLCDFGFARFLSPGGEYTDYVATRWYRSPELLVGDTQYGPPVDVWAIGCVFAEMLLGCPLWPGSSDLDQLYLITKNLGDLYPRHRHIFEQSKYFAGIQVPSSTSVEPLEKRFEKTYPLTLSPRELDFLQACVRMDPSERWSCAELLKHPYFGMHSLSEKNNKLSCKIQDLGTNIINEFSSSSNLMPKNEKLMGYETSSKKIDHKVGNNKFINPISYPFKTTLQPRMRMPGFSQKPINTWDSIVKKPLPLISTHKTFYRTTATNLNSTTSVTMAVTCTTNSINSNNNSNIYGDSRPHAPISLIKPIFSNHTQINQNNHNLQFHPTHSNLALTTISMGSSTGKPALNHGFYNLSISMPNVAQTIILTTTSTTVTTTTTTSLLNTIESTNENYYKSLLNLSSYSPLHIPIRFMRQNTDDHSFKQQYNQLSQKSKTTIHLPNI</sequence>
<dbReference type="Gene3D" id="1.10.510.10">
    <property type="entry name" value="Transferase(Phosphotransferase) domain 1"/>
    <property type="match status" value="1"/>
</dbReference>
<organism evidence="12 13">
    <name type="scientific">Schistosoma rodhaini</name>
    <dbReference type="NCBI Taxonomy" id="6188"/>
    <lineage>
        <taxon>Eukaryota</taxon>
        <taxon>Metazoa</taxon>
        <taxon>Spiralia</taxon>
        <taxon>Lophotrochozoa</taxon>
        <taxon>Platyhelminthes</taxon>
        <taxon>Trematoda</taxon>
        <taxon>Digenea</taxon>
        <taxon>Strigeidida</taxon>
        <taxon>Schistosomatoidea</taxon>
        <taxon>Schistosomatidae</taxon>
        <taxon>Schistosoma</taxon>
    </lineage>
</organism>
<evidence type="ECO:0000256" key="6">
    <source>
        <dbReference type="ARBA" id="ARBA00022777"/>
    </source>
</evidence>
<dbReference type="GO" id="GO:0005634">
    <property type="term" value="C:nucleus"/>
    <property type="evidence" value="ECO:0007669"/>
    <property type="project" value="TreeGrafter"/>
</dbReference>
<comment type="catalytic activity">
    <reaction evidence="9">
        <text>L-seryl-[protein] + ATP = O-phospho-L-seryl-[protein] + ADP + H(+)</text>
        <dbReference type="Rhea" id="RHEA:17989"/>
        <dbReference type="Rhea" id="RHEA-COMP:9863"/>
        <dbReference type="Rhea" id="RHEA-COMP:11604"/>
        <dbReference type="ChEBI" id="CHEBI:15378"/>
        <dbReference type="ChEBI" id="CHEBI:29999"/>
        <dbReference type="ChEBI" id="CHEBI:30616"/>
        <dbReference type="ChEBI" id="CHEBI:83421"/>
        <dbReference type="ChEBI" id="CHEBI:456216"/>
        <dbReference type="EC" id="2.7.11.22"/>
    </reaction>
</comment>
<evidence type="ECO:0000259" key="11">
    <source>
        <dbReference type="PROSITE" id="PS50011"/>
    </source>
</evidence>
<dbReference type="PROSITE" id="PS00107">
    <property type="entry name" value="PROTEIN_KINASE_ATP"/>
    <property type="match status" value="1"/>
</dbReference>
<dbReference type="GO" id="GO:0004693">
    <property type="term" value="F:cyclin-dependent protein serine/threonine kinase activity"/>
    <property type="evidence" value="ECO:0007669"/>
    <property type="project" value="UniProtKB-EC"/>
</dbReference>
<dbReference type="EC" id="2.7.11.22" evidence="2"/>
<accession>A0AA85FME6</accession>
<dbReference type="FunFam" id="1.10.510.10:FF:000624">
    <property type="entry name" value="Mitogen-activated protein kinase"/>
    <property type="match status" value="1"/>
</dbReference>
<dbReference type="Pfam" id="PF00069">
    <property type="entry name" value="Pkinase"/>
    <property type="match status" value="1"/>
</dbReference>
<evidence type="ECO:0000313" key="13">
    <source>
        <dbReference type="WBParaSite" id="SRDH1_53340.2"/>
    </source>
</evidence>
<dbReference type="InterPro" id="IPR011009">
    <property type="entry name" value="Kinase-like_dom_sf"/>
</dbReference>
<dbReference type="FunFam" id="3.30.200.20:FF:000049">
    <property type="entry name" value="cyclin-dependent kinase-like 1 isoform X1"/>
    <property type="match status" value="1"/>
</dbReference>
<dbReference type="CDD" id="cd07847">
    <property type="entry name" value="STKc_CDKL1_4"/>
    <property type="match status" value="1"/>
</dbReference>
<dbReference type="AlphaFoldDB" id="A0AA85FME6"/>
<feature type="domain" description="Protein kinase" evidence="11">
    <location>
        <begin position="96"/>
        <end position="383"/>
    </location>
</feature>
<feature type="binding site" evidence="10">
    <location>
        <position position="125"/>
    </location>
    <ligand>
        <name>ATP</name>
        <dbReference type="ChEBI" id="CHEBI:30616"/>
    </ligand>
</feature>
<keyword evidence="6" id="KW-0418">Kinase</keyword>
<keyword evidence="12" id="KW-1185">Reference proteome</keyword>
<evidence type="ECO:0000256" key="2">
    <source>
        <dbReference type="ARBA" id="ARBA00012425"/>
    </source>
</evidence>
<keyword evidence="3" id="KW-0723">Serine/threonine-protein kinase</keyword>
<comment type="catalytic activity">
    <reaction evidence="8">
        <text>L-threonyl-[protein] + ATP = O-phospho-L-threonyl-[protein] + ADP + H(+)</text>
        <dbReference type="Rhea" id="RHEA:46608"/>
        <dbReference type="Rhea" id="RHEA-COMP:11060"/>
        <dbReference type="Rhea" id="RHEA-COMP:11605"/>
        <dbReference type="ChEBI" id="CHEBI:15378"/>
        <dbReference type="ChEBI" id="CHEBI:30013"/>
        <dbReference type="ChEBI" id="CHEBI:30616"/>
        <dbReference type="ChEBI" id="CHEBI:61977"/>
        <dbReference type="ChEBI" id="CHEBI:456216"/>
        <dbReference type="EC" id="2.7.11.22"/>
    </reaction>
</comment>